<evidence type="ECO:0000313" key="2">
    <source>
        <dbReference type="EMBL" id="QQP38003.1"/>
    </source>
</evidence>
<dbReference type="EMBL" id="CP045902">
    <property type="protein sequence ID" value="QQP38003.1"/>
    <property type="molecule type" value="Genomic_DNA"/>
</dbReference>
<dbReference type="GO" id="GO:0046983">
    <property type="term" value="F:protein dimerization activity"/>
    <property type="evidence" value="ECO:0007669"/>
    <property type="project" value="InterPro"/>
</dbReference>
<evidence type="ECO:0000313" key="3">
    <source>
        <dbReference type="Proteomes" id="UP000595437"/>
    </source>
</evidence>
<protein>
    <submittedName>
        <fullName evidence="2">Anoctamin</fullName>
    </submittedName>
</protein>
<organism evidence="2 3">
    <name type="scientific">Caligus rogercresseyi</name>
    <name type="common">Sea louse</name>
    <dbReference type="NCBI Taxonomy" id="217165"/>
    <lineage>
        <taxon>Eukaryota</taxon>
        <taxon>Metazoa</taxon>
        <taxon>Ecdysozoa</taxon>
        <taxon>Arthropoda</taxon>
        <taxon>Crustacea</taxon>
        <taxon>Multicrustacea</taxon>
        <taxon>Hexanauplia</taxon>
        <taxon>Copepoda</taxon>
        <taxon>Siphonostomatoida</taxon>
        <taxon>Caligidae</taxon>
        <taxon>Caligus</taxon>
    </lineage>
</organism>
<dbReference type="OrthoDB" id="296386at2759"/>
<gene>
    <name evidence="2" type="ORF">FKW44_018464</name>
</gene>
<proteinExistence type="predicted"/>
<dbReference type="Pfam" id="PF16178">
    <property type="entry name" value="Anoct_dimer"/>
    <property type="match status" value="1"/>
</dbReference>
<dbReference type="Proteomes" id="UP000595437">
    <property type="component" value="Chromosome 13"/>
</dbReference>
<feature type="domain" description="Anoctamin dimerisation" evidence="1">
    <location>
        <begin position="9"/>
        <end position="142"/>
    </location>
</feature>
<sequence length="171" mass="19739">MDLGDFEGTRIDFILVWSENGSNRLTCAERRSVFESNLAKEGLVLEHLPREPSGLHFIKIHAPDDVLKRYAEILKLRLPMKDFDHITEIKVDSFRVPIFTDVVEGVQTGIDQLFQTFKVDQKIFKSKENQLTATFSRDKEYCESSSIQRSCRNSLAAQLKRVFLSMLRAQI</sequence>
<dbReference type="InterPro" id="IPR032394">
    <property type="entry name" value="Anoct_dimer"/>
</dbReference>
<dbReference type="AlphaFoldDB" id="A0A7T8JWT6"/>
<evidence type="ECO:0000259" key="1">
    <source>
        <dbReference type="Pfam" id="PF16178"/>
    </source>
</evidence>
<keyword evidence="3" id="KW-1185">Reference proteome</keyword>
<accession>A0A7T8JWT6</accession>
<name>A0A7T8JWT6_CALRO</name>
<reference evidence="3" key="1">
    <citation type="submission" date="2021-01" db="EMBL/GenBank/DDBJ databases">
        <title>Caligus Genome Assembly.</title>
        <authorList>
            <person name="Gallardo-Escarate C."/>
        </authorList>
    </citation>
    <scope>NUCLEOTIDE SEQUENCE [LARGE SCALE GENOMIC DNA]</scope>
</reference>